<dbReference type="Proteomes" id="UP001519308">
    <property type="component" value="Unassembled WGS sequence"/>
</dbReference>
<comment type="caution">
    <text evidence="1">The sequence shown here is derived from an EMBL/GenBank/DDBJ whole genome shotgun (WGS) entry which is preliminary data.</text>
</comment>
<dbReference type="GO" id="GO:0008483">
    <property type="term" value="F:transaminase activity"/>
    <property type="evidence" value="ECO:0007669"/>
    <property type="project" value="UniProtKB-KW"/>
</dbReference>
<reference evidence="1 2" key="1">
    <citation type="submission" date="2021-03" db="EMBL/GenBank/DDBJ databases">
        <title>Genomic Encyclopedia of Type Strains, Phase IV (KMG-IV): sequencing the most valuable type-strain genomes for metagenomic binning, comparative biology and taxonomic classification.</title>
        <authorList>
            <person name="Goeker M."/>
        </authorList>
    </citation>
    <scope>NUCLEOTIDE SEQUENCE [LARGE SCALE GENOMIC DNA]</scope>
    <source>
        <strain evidence="1 2">DSM 28650</strain>
    </source>
</reference>
<dbReference type="EMBL" id="JAGGLL010000005">
    <property type="protein sequence ID" value="MBP2021209.1"/>
    <property type="molecule type" value="Genomic_DNA"/>
</dbReference>
<sequence length="115" mass="13220">MACIISCCSMDNCNLKEGKSIHKQCVAKVISNIKGKSKDIKGVKEEGGFYVIEFMDNLSDERISQLINILDKEASVRGIYLRWSNKFLKLKIPTMVDIGNLENFIERLEEFIWRS</sequence>
<keyword evidence="2" id="KW-1185">Reference proteome</keyword>
<protein>
    <submittedName>
        <fullName evidence="1">Adenosylmethionine-8-amino-7-oxononanoate aminotransferase</fullName>
    </submittedName>
</protein>
<organism evidence="1 2">
    <name type="scientific">Clostridium punense</name>
    <dbReference type="NCBI Taxonomy" id="1054297"/>
    <lineage>
        <taxon>Bacteria</taxon>
        <taxon>Bacillati</taxon>
        <taxon>Bacillota</taxon>
        <taxon>Clostridia</taxon>
        <taxon>Eubacteriales</taxon>
        <taxon>Clostridiaceae</taxon>
        <taxon>Clostridium</taxon>
    </lineage>
</organism>
<evidence type="ECO:0000313" key="1">
    <source>
        <dbReference type="EMBL" id="MBP2021209.1"/>
    </source>
</evidence>
<dbReference type="RefSeq" id="WP_021281279.1">
    <property type="nucleotide sequence ID" value="NZ_JAGGLL010000005.1"/>
</dbReference>
<keyword evidence="1" id="KW-0032">Aminotransferase</keyword>
<evidence type="ECO:0000313" key="2">
    <source>
        <dbReference type="Proteomes" id="UP001519308"/>
    </source>
</evidence>
<keyword evidence="1" id="KW-0808">Transferase</keyword>
<proteinExistence type="predicted"/>
<gene>
    <name evidence="1" type="ORF">J2Z44_000996</name>
</gene>
<accession>A0ABS4K0A0</accession>
<name>A0ABS4K0A0_9CLOT</name>